<evidence type="ECO:0000313" key="3">
    <source>
        <dbReference type="Proteomes" id="UP000199251"/>
    </source>
</evidence>
<dbReference type="EMBL" id="CTEE01000002">
    <property type="protein sequence ID" value="CQD24242.1"/>
    <property type="molecule type" value="Genomic_DNA"/>
</dbReference>
<dbReference type="OrthoDB" id="9804145at2"/>
<dbReference type="InterPro" id="IPR014001">
    <property type="entry name" value="Helicase_ATP-bd"/>
</dbReference>
<name>A0A0E4CRE8_MYCLN</name>
<dbReference type="SUPFAM" id="SSF52540">
    <property type="entry name" value="P-loop containing nucleoside triphosphate hydrolases"/>
    <property type="match status" value="1"/>
</dbReference>
<feature type="domain" description="Helicase ATP-binding" evidence="1">
    <location>
        <begin position="33"/>
        <end position="223"/>
    </location>
</feature>
<dbReference type="GO" id="GO:0016787">
    <property type="term" value="F:hydrolase activity"/>
    <property type="evidence" value="ECO:0007669"/>
    <property type="project" value="InterPro"/>
</dbReference>
<reference evidence="2 3" key="1">
    <citation type="submission" date="2015-03" db="EMBL/GenBank/DDBJ databases">
        <authorList>
            <person name="Urmite Genomes"/>
        </authorList>
    </citation>
    <scope>NUCLEOTIDE SEQUENCE [LARGE SCALE GENOMIC DNA]</scope>
    <source>
        <strain evidence="2 3">CSUR P1491</strain>
    </source>
</reference>
<organism evidence="2 3">
    <name type="scientific">Mycobacterium lentiflavum</name>
    <dbReference type="NCBI Taxonomy" id="141349"/>
    <lineage>
        <taxon>Bacteria</taxon>
        <taxon>Bacillati</taxon>
        <taxon>Actinomycetota</taxon>
        <taxon>Actinomycetes</taxon>
        <taxon>Mycobacteriales</taxon>
        <taxon>Mycobacteriaceae</taxon>
        <taxon>Mycobacterium</taxon>
        <taxon>Mycobacterium simiae complex</taxon>
    </lineage>
</organism>
<evidence type="ECO:0000313" key="2">
    <source>
        <dbReference type="EMBL" id="CQD24242.1"/>
    </source>
</evidence>
<dbReference type="AlphaFoldDB" id="A0A0E4CRE8"/>
<proteinExistence type="predicted"/>
<dbReference type="Proteomes" id="UP000199251">
    <property type="component" value="Unassembled WGS sequence"/>
</dbReference>
<dbReference type="Gene3D" id="3.40.50.300">
    <property type="entry name" value="P-loop containing nucleotide triphosphate hydrolases"/>
    <property type="match status" value="2"/>
</dbReference>
<gene>
    <name evidence="2" type="ORF">BN1232_06121</name>
</gene>
<evidence type="ECO:0000259" key="1">
    <source>
        <dbReference type="PROSITE" id="PS51192"/>
    </source>
</evidence>
<dbReference type="RefSeq" id="WP_090609899.1">
    <property type="nucleotide sequence ID" value="NZ_CTEE01000002.1"/>
</dbReference>
<sequence>MLTPFEFQHKAVDTITERFAAYNSNRPGRIVGTKVTYVPYYQALASITASGKTVIMAQAVAELLPMLPSKPIVLWLSKGRVVVDQTLANLAGRYRHLLADYEDIQLLADYNTSDAEDETLALVYVATVGTFNRKSKDKSSLRLFRSDIDNAESSTWNALKERITSSGIRRPLIIVYDEAHNLSDQQTDLLMELEPHAMLLASATPKLPQAIARVTDDLKHNLSWTDADLTTYVKSADVVDAGLVKRQVLLGGYQAQMPETIDDLLADMAEAYKAVTALGLSLTPKAIYVCRTNIVEGNALKQDETRRPFAQREAPPILIWNYLVNEKGVDPATIAVYTSALKFDKAYPPPADFVHFKGGDADYANFVAGNYRHIIFNLGLQEGWDDPECYFAYIDKSMQSNIQVEQVIGRVLRQPDAQHVEAEILNTAHFYVRVDAKGVFGDIVKEVGKRLGGELPEVQFTSYDPKKKNRPVPQPPKDALQVLHVYRDPSAALEPIDDIIKRLIDFRHDSGENIRGGGAKALVQQLVGRGDEADVEWVERDHGNAVLARWVFQTAVRRQFPLALEVTRSDDEKFDARIELGSPADKHIRKAASEVVDTYLQHVVLKQRLHNPYVVGEVMVDPTTAVPFTNSLHGSYSGLNKTLELPFAAELDKVGVTWCRNPPRSGFGIPLLSPGQSNTFYADFLAWKGKNIFALDTKGEHILESELGRKLLAIEPNPKAKVKLLVRLISKGHWDDHPQRVSADGFTVWALGHANALKPIHCATMAEAVKTCLRVTL</sequence>
<dbReference type="Pfam" id="PF04851">
    <property type="entry name" value="ResIII"/>
    <property type="match status" value="1"/>
</dbReference>
<dbReference type="InterPro" id="IPR006935">
    <property type="entry name" value="Helicase/UvrB_N"/>
</dbReference>
<dbReference type="InterPro" id="IPR027417">
    <property type="entry name" value="P-loop_NTPase"/>
</dbReference>
<dbReference type="PROSITE" id="PS51192">
    <property type="entry name" value="HELICASE_ATP_BIND_1"/>
    <property type="match status" value="1"/>
</dbReference>
<protein>
    <submittedName>
        <fullName evidence="2">Type III restriction enzyme, res subunit</fullName>
    </submittedName>
</protein>
<dbReference type="GO" id="GO:0003677">
    <property type="term" value="F:DNA binding"/>
    <property type="evidence" value="ECO:0007669"/>
    <property type="project" value="InterPro"/>
</dbReference>
<dbReference type="STRING" id="141349.BN1232_06121"/>
<dbReference type="GO" id="GO:0005524">
    <property type="term" value="F:ATP binding"/>
    <property type="evidence" value="ECO:0007669"/>
    <property type="project" value="InterPro"/>
</dbReference>
<accession>A0A0E4CRE8</accession>